<evidence type="ECO:0000313" key="1">
    <source>
        <dbReference type="EMBL" id="KAK9105100.1"/>
    </source>
</evidence>
<dbReference type="Proteomes" id="UP001419268">
    <property type="component" value="Unassembled WGS sequence"/>
</dbReference>
<protein>
    <submittedName>
        <fullName evidence="1">Uncharacterized protein</fullName>
    </submittedName>
</protein>
<reference evidence="1 2" key="1">
    <citation type="submission" date="2024-01" db="EMBL/GenBank/DDBJ databases">
        <title>Genome assemblies of Stephania.</title>
        <authorList>
            <person name="Yang L."/>
        </authorList>
    </citation>
    <scope>NUCLEOTIDE SEQUENCE [LARGE SCALE GENOMIC DNA]</scope>
    <source>
        <strain evidence="1">JXDWG</strain>
        <tissue evidence="1">Leaf</tissue>
    </source>
</reference>
<dbReference type="EMBL" id="JBBNAG010000009">
    <property type="protein sequence ID" value="KAK9105100.1"/>
    <property type="molecule type" value="Genomic_DNA"/>
</dbReference>
<gene>
    <name evidence="1" type="ORF">Scep_021944</name>
</gene>
<proteinExistence type="predicted"/>
<sequence length="67" mass="7178">MLELNSLMEVVQEISFKNGTPQNSGFHNGMRGGFQGPPTAHFMGFQNNFVGTPGSSFSLAESVIDNA</sequence>
<accession>A0AAP0F4E2</accession>
<keyword evidence="2" id="KW-1185">Reference proteome</keyword>
<name>A0AAP0F4E2_9MAGN</name>
<comment type="caution">
    <text evidence="1">The sequence shown here is derived from an EMBL/GenBank/DDBJ whole genome shotgun (WGS) entry which is preliminary data.</text>
</comment>
<organism evidence="1 2">
    <name type="scientific">Stephania cephalantha</name>
    <dbReference type="NCBI Taxonomy" id="152367"/>
    <lineage>
        <taxon>Eukaryota</taxon>
        <taxon>Viridiplantae</taxon>
        <taxon>Streptophyta</taxon>
        <taxon>Embryophyta</taxon>
        <taxon>Tracheophyta</taxon>
        <taxon>Spermatophyta</taxon>
        <taxon>Magnoliopsida</taxon>
        <taxon>Ranunculales</taxon>
        <taxon>Menispermaceae</taxon>
        <taxon>Menispermoideae</taxon>
        <taxon>Cissampelideae</taxon>
        <taxon>Stephania</taxon>
    </lineage>
</organism>
<dbReference type="AlphaFoldDB" id="A0AAP0F4E2"/>
<evidence type="ECO:0000313" key="2">
    <source>
        <dbReference type="Proteomes" id="UP001419268"/>
    </source>
</evidence>